<dbReference type="CDD" id="cd11075">
    <property type="entry name" value="CYP77_89"/>
    <property type="match status" value="1"/>
</dbReference>
<evidence type="ECO:0000313" key="16">
    <source>
        <dbReference type="EMBL" id="KAL2532967.1"/>
    </source>
</evidence>
<evidence type="ECO:0000256" key="2">
    <source>
        <dbReference type="ARBA" id="ARBA00004167"/>
    </source>
</evidence>
<evidence type="ECO:0000256" key="12">
    <source>
        <dbReference type="PIRSR" id="PIRSR602401-1"/>
    </source>
</evidence>
<gene>
    <name evidence="15" type="ORF">Adt_06317</name>
    <name evidence="16" type="ORF">Adt_06318</name>
    <name evidence="17" type="ORF">Adt_06328</name>
</gene>
<evidence type="ECO:0000256" key="3">
    <source>
        <dbReference type="ARBA" id="ARBA00010617"/>
    </source>
</evidence>
<evidence type="ECO:0000256" key="10">
    <source>
        <dbReference type="ARBA" id="ARBA00023033"/>
    </source>
</evidence>
<evidence type="ECO:0000256" key="6">
    <source>
        <dbReference type="ARBA" id="ARBA00022723"/>
    </source>
</evidence>
<organism evidence="17 18">
    <name type="scientific">Abeliophyllum distichum</name>
    <dbReference type="NCBI Taxonomy" id="126358"/>
    <lineage>
        <taxon>Eukaryota</taxon>
        <taxon>Viridiplantae</taxon>
        <taxon>Streptophyta</taxon>
        <taxon>Embryophyta</taxon>
        <taxon>Tracheophyta</taxon>
        <taxon>Spermatophyta</taxon>
        <taxon>Magnoliopsida</taxon>
        <taxon>eudicotyledons</taxon>
        <taxon>Gunneridae</taxon>
        <taxon>Pentapetalae</taxon>
        <taxon>asterids</taxon>
        <taxon>lamiids</taxon>
        <taxon>Lamiales</taxon>
        <taxon>Oleaceae</taxon>
        <taxon>Forsythieae</taxon>
        <taxon>Abeliophyllum</taxon>
    </lineage>
</organism>
<dbReference type="InterPro" id="IPR017972">
    <property type="entry name" value="Cyt_P450_CS"/>
</dbReference>
<evidence type="ECO:0000256" key="1">
    <source>
        <dbReference type="ARBA" id="ARBA00001971"/>
    </source>
</evidence>
<feature type="binding site" description="axial binding residue" evidence="12">
    <location>
        <position position="489"/>
    </location>
    <ligand>
        <name>heme</name>
        <dbReference type="ChEBI" id="CHEBI:30413"/>
    </ligand>
    <ligandPart>
        <name>Fe</name>
        <dbReference type="ChEBI" id="CHEBI:18248"/>
    </ligandPart>
</feature>
<keyword evidence="5" id="KW-0812">Transmembrane</keyword>
<dbReference type="EMBL" id="JBFOLK010000002">
    <property type="protein sequence ID" value="KAL2532966.1"/>
    <property type="molecule type" value="Genomic_DNA"/>
</dbReference>
<dbReference type="PANTHER" id="PTHR24298">
    <property type="entry name" value="FLAVONOID 3'-MONOOXYGENASE-RELATED"/>
    <property type="match status" value="1"/>
</dbReference>
<comment type="cofactor">
    <cofactor evidence="1 12">
        <name>heme</name>
        <dbReference type="ChEBI" id="CHEBI:30413"/>
    </cofactor>
</comment>
<evidence type="ECO:0000256" key="8">
    <source>
        <dbReference type="ARBA" id="ARBA00023002"/>
    </source>
</evidence>
<dbReference type="InterPro" id="IPR051103">
    <property type="entry name" value="Plant_metabolite_P450s"/>
</dbReference>
<dbReference type="Gene3D" id="1.10.630.10">
    <property type="entry name" value="Cytochrome P450"/>
    <property type="match status" value="1"/>
</dbReference>
<comment type="subcellular location">
    <subcellularLocation>
        <location evidence="2">Membrane</location>
        <topology evidence="2">Single-pass membrane protein</topology>
    </subcellularLocation>
</comment>
<reference evidence="18" key="1">
    <citation type="submission" date="2024-07" db="EMBL/GenBank/DDBJ databases">
        <title>Two chromosome-level genome assemblies of Korean endemic species Abeliophyllum distichum and Forsythia ovata (Oleaceae).</title>
        <authorList>
            <person name="Jang H."/>
        </authorList>
    </citation>
    <scope>NUCLEOTIDE SEQUENCE [LARGE SCALE GENOMIC DNA]</scope>
</reference>
<dbReference type="InterPro" id="IPR001128">
    <property type="entry name" value="Cyt_P450"/>
</dbReference>
<reference evidence="17" key="2">
    <citation type="submission" date="2024-07" db="EMBL/GenBank/DDBJ databases">
        <title>Two chromosome-level genome assemblies of Korean endemic species Abeliophyllum distichum and Forsythia ovata (Oleaceae).</title>
        <authorList>
            <person name="Mun J.H."/>
        </authorList>
    </citation>
    <scope>NUCLEOTIDE SEQUENCE</scope>
    <source>
        <strain evidence="17">KNKB198505000391</strain>
        <tissue evidence="17">Leaf</tissue>
    </source>
</reference>
<evidence type="ECO:0000256" key="11">
    <source>
        <dbReference type="ARBA" id="ARBA00023136"/>
    </source>
</evidence>
<evidence type="ECO:0000256" key="4">
    <source>
        <dbReference type="ARBA" id="ARBA00022617"/>
    </source>
</evidence>
<evidence type="ECO:0000256" key="14">
    <source>
        <dbReference type="SAM" id="SignalP"/>
    </source>
</evidence>
<keyword evidence="18" id="KW-1185">Reference proteome</keyword>
<dbReference type="InterPro" id="IPR036396">
    <property type="entry name" value="Cyt_P450_sf"/>
</dbReference>
<evidence type="ECO:0000313" key="17">
    <source>
        <dbReference type="EMBL" id="KAL2532977.1"/>
    </source>
</evidence>
<evidence type="ECO:0000256" key="5">
    <source>
        <dbReference type="ARBA" id="ARBA00022692"/>
    </source>
</evidence>
<keyword evidence="14" id="KW-0732">Signal</keyword>
<evidence type="ECO:0000256" key="9">
    <source>
        <dbReference type="ARBA" id="ARBA00023004"/>
    </source>
</evidence>
<accession>A0ABD1V6L1</accession>
<dbReference type="FunFam" id="1.10.630.10:FF:000012">
    <property type="entry name" value="Cytochrome P450 family protein"/>
    <property type="match status" value="1"/>
</dbReference>
<protein>
    <submittedName>
        <fullName evidence="17">Cytochrome</fullName>
    </submittedName>
</protein>
<evidence type="ECO:0000256" key="7">
    <source>
        <dbReference type="ARBA" id="ARBA00022989"/>
    </source>
</evidence>
<dbReference type="GO" id="GO:0016020">
    <property type="term" value="C:membrane"/>
    <property type="evidence" value="ECO:0007669"/>
    <property type="project" value="UniProtKB-SubCell"/>
</dbReference>
<evidence type="ECO:0000313" key="15">
    <source>
        <dbReference type="EMBL" id="KAL2532966.1"/>
    </source>
</evidence>
<dbReference type="SUPFAM" id="SSF48264">
    <property type="entry name" value="Cytochrome P450"/>
    <property type="match status" value="1"/>
</dbReference>
<dbReference type="PRINTS" id="PR00463">
    <property type="entry name" value="EP450I"/>
</dbReference>
<evidence type="ECO:0000313" key="18">
    <source>
        <dbReference type="Proteomes" id="UP001604336"/>
    </source>
</evidence>
<feature type="signal peptide" evidence="14">
    <location>
        <begin position="1"/>
        <end position="21"/>
    </location>
</feature>
<dbReference type="EMBL" id="JBFOLK010000002">
    <property type="protein sequence ID" value="KAL2532977.1"/>
    <property type="molecule type" value="Genomic_DNA"/>
</dbReference>
<keyword evidence="11" id="KW-0472">Membrane</keyword>
<dbReference type="PANTHER" id="PTHR24298:SF800">
    <property type="entry name" value="CYTOCHROME P450 89A2-RELATED"/>
    <property type="match status" value="1"/>
</dbReference>
<keyword evidence="9 12" id="KW-0408">Iron</keyword>
<dbReference type="InterPro" id="IPR002401">
    <property type="entry name" value="Cyt_P450_E_grp-I"/>
</dbReference>
<dbReference type="EMBL" id="JBFOLK010000002">
    <property type="protein sequence ID" value="KAL2532967.1"/>
    <property type="molecule type" value="Genomic_DNA"/>
</dbReference>
<evidence type="ECO:0000256" key="13">
    <source>
        <dbReference type="RuleBase" id="RU000461"/>
    </source>
</evidence>
<dbReference type="AlphaFoldDB" id="A0ABD1V6L1"/>
<dbReference type="PRINTS" id="PR00385">
    <property type="entry name" value="P450"/>
</dbReference>
<feature type="chain" id="PRO_5044723618" evidence="14">
    <location>
        <begin position="22"/>
        <end position="547"/>
    </location>
</feature>
<keyword evidence="8 13" id="KW-0560">Oxidoreductase</keyword>
<dbReference type="Pfam" id="PF00067">
    <property type="entry name" value="p450"/>
    <property type="match status" value="1"/>
</dbReference>
<dbReference type="Proteomes" id="UP001604336">
    <property type="component" value="Unassembled WGS sequence"/>
</dbReference>
<proteinExistence type="inferred from homology"/>
<dbReference type="GO" id="GO:0046872">
    <property type="term" value="F:metal ion binding"/>
    <property type="evidence" value="ECO:0007669"/>
    <property type="project" value="UniProtKB-KW"/>
</dbReference>
<keyword evidence="4 12" id="KW-0349">Heme</keyword>
<keyword evidence="6 12" id="KW-0479">Metal-binding</keyword>
<dbReference type="GO" id="GO:0004497">
    <property type="term" value="F:monooxygenase activity"/>
    <property type="evidence" value="ECO:0007669"/>
    <property type="project" value="UniProtKB-KW"/>
</dbReference>
<name>A0ABD1V6L1_9LAMI</name>
<comment type="caution">
    <text evidence="17">The sequence shown here is derived from an EMBL/GenBank/DDBJ whole genome shotgun (WGS) entry which is preliminary data.</text>
</comment>
<dbReference type="PROSITE" id="PS00086">
    <property type="entry name" value="CYTOCHROME_P450"/>
    <property type="match status" value="1"/>
</dbReference>
<comment type="similarity">
    <text evidence="3 13">Belongs to the cytochrome P450 family.</text>
</comment>
<keyword evidence="10 13" id="KW-0503">Monooxygenase</keyword>
<sequence length="547" mass="63018">MDTFWFILIVSLLCILPLLKSLFSSIAGEGKKKLPPGPLTVPLIGNLIWLRKSLSELEFILRELKTKYGPFITIRIGPRVKIIFIGSHSLAYRALVQNGAVFSDRPRAAPTSKIMTSNQHTISSAAYGAIWRILRRNLTYEILHPSRVKSYSMSRRWVLGVLIQRLVMAQSSESFVSVIDHFQFAMFSLLVLMCFGDRLHENQIKEIETIQRRLLLNFRRFNVLNFWPRLGKIFFRNRWKELIRLRQDQENVFIPLIRTRLQAKETKQERPIDHKDSDNQTEEQEAEVVAYVDTLADLNLPDENRKLDEREMVSLCGEFLAAGTDTTSTALQWIMANLVKYPDIQAKLYDEIIGVVGQLPATAFSSNLMPPMSSNREESMQVRQMINEEDLLKMPYLKAIVLEALRRHPPGHFVLPHRVTEEVELDSYVIPKNSLVNFMVADMGWDPKVWEDPMEFKPERFLASGGEMFDVSGSREIKMMPFGAGRRICPGSALALLHLEYFVANLIWYFKWIPLDGDDIDLSEKQEFTTVMKNPLRARISPRVSSV</sequence>
<keyword evidence="7" id="KW-1133">Transmembrane helix</keyword>